<evidence type="ECO:0000256" key="2">
    <source>
        <dbReference type="SAM" id="MobiDB-lite"/>
    </source>
</evidence>
<dbReference type="GO" id="GO:0005802">
    <property type="term" value="C:trans-Golgi network"/>
    <property type="evidence" value="ECO:0007669"/>
    <property type="project" value="TreeGrafter"/>
</dbReference>
<feature type="region of interest" description="Disordered" evidence="2">
    <location>
        <begin position="461"/>
        <end position="494"/>
    </location>
</feature>
<comment type="similarity">
    <text evidence="1">Belongs to the PHAF1 family.</text>
</comment>
<dbReference type="AlphaFoldDB" id="W6MND5"/>
<proteinExistence type="inferred from homology"/>
<dbReference type="Pfam" id="PF03676">
    <property type="entry name" value="PHAF1"/>
    <property type="match status" value="1"/>
</dbReference>
<dbReference type="Proteomes" id="UP000019384">
    <property type="component" value="Unassembled WGS sequence"/>
</dbReference>
<dbReference type="PANTHER" id="PTHR13465">
    <property type="entry name" value="UPF0183 PROTEIN"/>
    <property type="match status" value="1"/>
</dbReference>
<accession>W6MND5</accession>
<evidence type="ECO:0000256" key="1">
    <source>
        <dbReference type="ARBA" id="ARBA00024339"/>
    </source>
</evidence>
<dbReference type="EMBL" id="HG793129">
    <property type="protein sequence ID" value="CDK28131.1"/>
    <property type="molecule type" value="Genomic_DNA"/>
</dbReference>
<evidence type="ECO:0000313" key="4">
    <source>
        <dbReference type="Proteomes" id="UP000019384"/>
    </source>
</evidence>
<dbReference type="InterPro" id="IPR039156">
    <property type="entry name" value="PHAF1/BROMI"/>
</dbReference>
<sequence>MRSLKYCRLAIEPHEGIGAIKLGNSLNQVIKYIKMQSWGTNVVFVYDEREINRVPITLSLPSVGLRFTFDPYFQKLFLIEATNWSGCEFLYQKVSINGDEAPTFQTIYNKHFGPAYPGHVEPDSDIYALSYPGIVFKFKLTAAALKKRTGTDEKFVQTLNGIGSSIDCTGFSIFKGASWREASALIASCLRMTGLQFLSSQANEHESSSAESMITWNTHAKVLKLICCEINLPIGIVSFSFSSHPDDVESFLLQLGKTTMQEMVGIFGLPGEVQDRTFDSKLNIHSLKATAGSGSDSRGVKKVHKYLRYGFDVIYDTSITFYGSPPVKKLVIHNNMVNSLEFMAYERLNWVMLGYDPENVDNCKKDIEATPSILSLKPYSHPSRAEHLWSKRWDEATRLLIHSSMIYGDFPSYFKPEDSSVNQPLFLDRRQYAINQALNEIQGTGISKTFSSGNFEVIDYDDNEDSVSSGQNSKEDVTHVQAAGDGASDDDAGSITVTDVPAVKKYTSKDRSKDWGSTRLYGFGRVVFEVLVDTDSVSSVTLF</sequence>
<gene>
    <name evidence="3" type="ORF">KUCA_T00004112001</name>
</gene>
<dbReference type="OrthoDB" id="411211at2759"/>
<keyword evidence="4" id="KW-1185">Reference proteome</keyword>
<reference evidence="3" key="1">
    <citation type="submission" date="2013-12" db="EMBL/GenBank/DDBJ databases">
        <authorList>
            <person name="Genoscope - CEA"/>
        </authorList>
    </citation>
    <scope>NUCLEOTIDE SEQUENCE</scope>
    <source>
        <strain evidence="3">CBS 1993</strain>
    </source>
</reference>
<reference evidence="3" key="2">
    <citation type="submission" date="2014-02" db="EMBL/GenBank/DDBJ databases">
        <title>Complete DNA sequence of /Kuraishia capsulata/ illustrates novel genomic features among budding yeasts (/Saccharomycotina/).</title>
        <authorList>
            <person name="Morales L."/>
            <person name="Noel B."/>
            <person name="Porcel B."/>
            <person name="Marcet-Houben M."/>
            <person name="Hullo M-F."/>
            <person name="Sacerdot C."/>
            <person name="Tekaia F."/>
            <person name="Leh-Louis V."/>
            <person name="Despons L."/>
            <person name="Khanna V."/>
            <person name="Aury J-M."/>
            <person name="Barbe V."/>
            <person name="Couloux A."/>
            <person name="Labadie K."/>
            <person name="Pelletier E."/>
            <person name="Souciet J-L."/>
            <person name="Boekhout T."/>
            <person name="Gabaldon T."/>
            <person name="Wincker P."/>
            <person name="Dujon B."/>
        </authorList>
    </citation>
    <scope>NUCLEOTIDE SEQUENCE</scope>
    <source>
        <strain evidence="3">CBS 1993</strain>
    </source>
</reference>
<protein>
    <submittedName>
        <fullName evidence="3">Uncharacterized protein</fullName>
    </submittedName>
</protein>
<dbReference type="GeneID" id="34521509"/>
<dbReference type="GO" id="GO:0043001">
    <property type="term" value="P:Golgi to plasma membrane protein transport"/>
    <property type="evidence" value="ECO:0007669"/>
    <property type="project" value="TreeGrafter"/>
</dbReference>
<dbReference type="HOGENOM" id="CLU_559104_0_0_1"/>
<dbReference type="InterPro" id="IPR005373">
    <property type="entry name" value="PHAF1"/>
</dbReference>
<dbReference type="PANTHER" id="PTHR13465:SF2">
    <property type="entry name" value="PHAGOSOME ASSEMBLY FACTOR 1"/>
    <property type="match status" value="1"/>
</dbReference>
<evidence type="ECO:0000313" key="3">
    <source>
        <dbReference type="EMBL" id="CDK28131.1"/>
    </source>
</evidence>
<name>W6MND5_9ASCO</name>
<dbReference type="RefSeq" id="XP_022460121.1">
    <property type="nucleotide sequence ID" value="XM_022600813.1"/>
</dbReference>
<organism evidence="3 4">
    <name type="scientific">Kuraishia capsulata CBS 1993</name>
    <dbReference type="NCBI Taxonomy" id="1382522"/>
    <lineage>
        <taxon>Eukaryota</taxon>
        <taxon>Fungi</taxon>
        <taxon>Dikarya</taxon>
        <taxon>Ascomycota</taxon>
        <taxon>Saccharomycotina</taxon>
        <taxon>Pichiomycetes</taxon>
        <taxon>Pichiales</taxon>
        <taxon>Pichiaceae</taxon>
        <taxon>Kuraishia</taxon>
    </lineage>
</organism>